<proteinExistence type="predicted"/>
<dbReference type="EMBL" id="JANFLP010000015">
    <property type="protein sequence ID" value="MCQ1951166.1"/>
    <property type="molecule type" value="Genomic_DNA"/>
</dbReference>
<gene>
    <name evidence="2" type="ORF">NNX28_14680</name>
</gene>
<organism evidence="2 3">
    <name type="scientific">Arthrobacter jinronghuae</name>
    <dbReference type="NCBI Taxonomy" id="2964609"/>
    <lineage>
        <taxon>Bacteria</taxon>
        <taxon>Bacillati</taxon>
        <taxon>Actinomycetota</taxon>
        <taxon>Actinomycetes</taxon>
        <taxon>Micrococcales</taxon>
        <taxon>Micrococcaceae</taxon>
        <taxon>Arthrobacter</taxon>
    </lineage>
</organism>
<feature type="compositionally biased region" description="Basic and acidic residues" evidence="1">
    <location>
        <begin position="62"/>
        <end position="74"/>
    </location>
</feature>
<evidence type="ECO:0000313" key="2">
    <source>
        <dbReference type="EMBL" id="MCQ1951166.1"/>
    </source>
</evidence>
<sequence>MRRFQLEGPSLDALKAQVLAEHGPRARIIAAEKVTVGGIGGFLSRQHYEVTVELPPSGRRRAPVEPDLPSRTDSGRTGISALLEEAERAESNLHPTIIPSVPVDVAPAPAPAPQPAPSVSTGSHAFAELMETLAASTGTPAHAPAPAFAPGLQEKQPPNAGSQVPPSPVGSGWINQGAEPGQRNAVPMAPAPLGGAGDLVMVVGLGDDALEVCSSMADFSGAGAAAVRVAGVLETDGVGRAADRRAVATARAAGVMAGHSIFLAYGLGRSGTEMGRHSTLISALAADQVWVAVDAGRKPEDTASWVGAVRSAVVVDAAAVEGIDTTGTPQSVNALGLPIGWLDGEPSPTPVL</sequence>
<feature type="compositionally biased region" description="Low complexity" evidence="1">
    <location>
        <begin position="138"/>
        <end position="151"/>
    </location>
</feature>
<name>A0ABT1NUA3_9MICC</name>
<feature type="region of interest" description="Disordered" evidence="1">
    <location>
        <begin position="138"/>
        <end position="182"/>
    </location>
</feature>
<evidence type="ECO:0000256" key="1">
    <source>
        <dbReference type="SAM" id="MobiDB-lite"/>
    </source>
</evidence>
<comment type="caution">
    <text evidence="2">The sequence shown here is derived from an EMBL/GenBank/DDBJ whole genome shotgun (WGS) entry which is preliminary data.</text>
</comment>
<dbReference type="Proteomes" id="UP001206924">
    <property type="component" value="Unassembled WGS sequence"/>
</dbReference>
<evidence type="ECO:0000313" key="3">
    <source>
        <dbReference type="Proteomes" id="UP001206924"/>
    </source>
</evidence>
<dbReference type="RefSeq" id="WP_255798873.1">
    <property type="nucleotide sequence ID" value="NZ_CP104263.1"/>
</dbReference>
<feature type="region of interest" description="Disordered" evidence="1">
    <location>
        <begin position="54"/>
        <end position="76"/>
    </location>
</feature>
<protein>
    <submittedName>
        <fullName evidence="2">Uncharacterized protein</fullName>
    </submittedName>
</protein>
<keyword evidence="3" id="KW-1185">Reference proteome</keyword>
<reference evidence="2 3" key="1">
    <citation type="submission" date="2022-07" db="EMBL/GenBank/DDBJ databases">
        <title>Novel species in genus Arthrobacter.</title>
        <authorList>
            <person name="Liu Y."/>
        </authorList>
    </citation>
    <scope>NUCLEOTIDE SEQUENCE [LARGE SCALE GENOMIC DNA]</scope>
    <source>
        <strain evidence="3">zg-Y859</strain>
    </source>
</reference>
<accession>A0ABT1NUA3</accession>